<dbReference type="InterPro" id="IPR001296">
    <property type="entry name" value="Glyco_trans_1"/>
</dbReference>
<dbReference type="AlphaFoldDB" id="A0A1I2I7Q3"/>
<dbReference type="EMBL" id="FOLQ01000058">
    <property type="protein sequence ID" value="SFF37658.1"/>
    <property type="molecule type" value="Genomic_DNA"/>
</dbReference>
<dbReference type="RefSeq" id="WP_093835383.1">
    <property type="nucleotide sequence ID" value="NZ_FOLQ01000058.1"/>
</dbReference>
<keyword evidence="1 3" id="KW-0808">Transferase</keyword>
<dbReference type="SUPFAM" id="SSF53756">
    <property type="entry name" value="UDP-Glycosyltransferase/glycogen phosphorylase"/>
    <property type="match status" value="1"/>
</dbReference>
<reference evidence="3 4" key="1">
    <citation type="submission" date="2016-10" db="EMBL/GenBank/DDBJ databases">
        <authorList>
            <person name="de Groot N.N."/>
        </authorList>
    </citation>
    <scope>NUCLEOTIDE SEQUENCE [LARGE SCALE GENOMIC DNA]</scope>
    <source>
        <strain evidence="3 4">DSM 26130</strain>
    </source>
</reference>
<dbReference type="CDD" id="cd03801">
    <property type="entry name" value="GT4_PimA-like"/>
    <property type="match status" value="1"/>
</dbReference>
<evidence type="ECO:0000259" key="2">
    <source>
        <dbReference type="Pfam" id="PF00534"/>
    </source>
</evidence>
<protein>
    <submittedName>
        <fullName evidence="3">Glycosyltransferase involved in cell wall bisynthesis</fullName>
    </submittedName>
</protein>
<dbReference type="PANTHER" id="PTHR46401">
    <property type="entry name" value="GLYCOSYLTRANSFERASE WBBK-RELATED"/>
    <property type="match status" value="1"/>
</dbReference>
<dbReference type="Gene3D" id="3.40.50.2000">
    <property type="entry name" value="Glycogen Phosphorylase B"/>
    <property type="match status" value="2"/>
</dbReference>
<accession>A0A1I2I7Q3</accession>
<dbReference type="GO" id="GO:0009103">
    <property type="term" value="P:lipopolysaccharide biosynthetic process"/>
    <property type="evidence" value="ECO:0007669"/>
    <property type="project" value="TreeGrafter"/>
</dbReference>
<evidence type="ECO:0000313" key="4">
    <source>
        <dbReference type="Proteomes" id="UP000198598"/>
    </source>
</evidence>
<dbReference type="Proteomes" id="UP000198598">
    <property type="component" value="Unassembled WGS sequence"/>
</dbReference>
<gene>
    <name evidence="3" type="ORF">SAMN05216167_1584</name>
</gene>
<sequence length="372" mass="42334">MDGLKLNICSNGDPKSPKTWSGTPYNLYSELINNDALGEAFDSNVFDSKYKSLLPKLVSKFYYGSSIGEERTSFHRYVNAERVRRKTSSSHVPSTLHTSTLDLPFAILPKDQKHYLYCDSTWNLWSSHSTAMDGYSKKLLVQAEKLEQRAYQQMAHIFSISEYVKNNLVDHYKINSNNITVVGTGLGVIKPFYGEKNYSNKKILFAAKGRFEDKGGYLVLEAFKKVLEFNPDIELLIVGQNDYTKTIKLPNVRTFGFIAIDELQSIFNECSLFLMPAINEPWGLVYLEALSCKMPIIGLNKNSFPEISGYGKYGFGLDTNNPEDLARLIIKLFEDNKKLKEIGQEAQEYCLNKFSWQKTVSTILSTIEKTEK</sequence>
<dbReference type="GO" id="GO:0016757">
    <property type="term" value="F:glycosyltransferase activity"/>
    <property type="evidence" value="ECO:0007669"/>
    <property type="project" value="InterPro"/>
</dbReference>
<feature type="domain" description="Glycosyl transferase family 1" evidence="2">
    <location>
        <begin position="200"/>
        <end position="348"/>
    </location>
</feature>
<name>A0A1I2I7Q3_9BACT</name>
<keyword evidence="4" id="KW-1185">Reference proteome</keyword>
<evidence type="ECO:0000256" key="1">
    <source>
        <dbReference type="ARBA" id="ARBA00022679"/>
    </source>
</evidence>
<dbReference type="OrthoDB" id="9801609at2"/>
<organism evidence="3 4">
    <name type="scientific">Spirosoma endophyticum</name>
    <dbReference type="NCBI Taxonomy" id="662367"/>
    <lineage>
        <taxon>Bacteria</taxon>
        <taxon>Pseudomonadati</taxon>
        <taxon>Bacteroidota</taxon>
        <taxon>Cytophagia</taxon>
        <taxon>Cytophagales</taxon>
        <taxon>Cytophagaceae</taxon>
        <taxon>Spirosoma</taxon>
    </lineage>
</organism>
<proteinExistence type="predicted"/>
<evidence type="ECO:0000313" key="3">
    <source>
        <dbReference type="EMBL" id="SFF37658.1"/>
    </source>
</evidence>
<dbReference type="Pfam" id="PF00534">
    <property type="entry name" value="Glycos_transf_1"/>
    <property type="match status" value="1"/>
</dbReference>
<dbReference type="PANTHER" id="PTHR46401:SF2">
    <property type="entry name" value="GLYCOSYLTRANSFERASE WBBK-RELATED"/>
    <property type="match status" value="1"/>
</dbReference>
<dbReference type="STRING" id="662367.SAMN05216167_1584"/>